<reference evidence="7 8" key="1">
    <citation type="submission" date="2015-05" db="EMBL/GenBank/DDBJ databases">
        <title>Whole genome sequence and identification of bacterial endophytes from Costus igneus.</title>
        <authorList>
            <person name="Lee Y.P."/>
            <person name="Gan H.M."/>
            <person name="Eng W."/>
            <person name="Wheatley M.S."/>
            <person name="Caraballo A."/>
            <person name="Polter S."/>
            <person name="Savka M.A."/>
            <person name="Hudson A.O."/>
        </authorList>
    </citation>
    <scope>NUCLEOTIDE SEQUENCE [LARGE SCALE GENOMIC DNA]</scope>
    <source>
        <strain evidence="7 8">RIT379</strain>
    </source>
</reference>
<dbReference type="PATRIC" id="fig|1397.4.peg.4433"/>
<dbReference type="GO" id="GO:0006352">
    <property type="term" value="P:DNA-templated transcription initiation"/>
    <property type="evidence" value="ECO:0007669"/>
    <property type="project" value="InterPro"/>
</dbReference>
<dbReference type="InterPro" id="IPR007627">
    <property type="entry name" value="RNA_pol_sigma70_r2"/>
</dbReference>
<dbReference type="EMBL" id="LDPH01000047">
    <property type="protein sequence ID" value="KLV17578.1"/>
    <property type="molecule type" value="Genomic_DNA"/>
</dbReference>
<dbReference type="InterPro" id="IPR014284">
    <property type="entry name" value="RNA_pol_sigma-70_dom"/>
</dbReference>
<organism evidence="7 8">
    <name type="scientific">Niallia circulans</name>
    <name type="common">Bacillus circulans</name>
    <dbReference type="NCBI Taxonomy" id="1397"/>
    <lineage>
        <taxon>Bacteria</taxon>
        <taxon>Bacillati</taxon>
        <taxon>Bacillota</taxon>
        <taxon>Bacilli</taxon>
        <taxon>Bacillales</taxon>
        <taxon>Bacillaceae</taxon>
        <taxon>Niallia</taxon>
    </lineage>
</organism>
<dbReference type="Gene3D" id="1.10.1740.10">
    <property type="match status" value="1"/>
</dbReference>
<evidence type="ECO:0000259" key="5">
    <source>
        <dbReference type="Pfam" id="PF04542"/>
    </source>
</evidence>
<dbReference type="PANTHER" id="PTHR43133:SF60">
    <property type="entry name" value="RNA POLYMERASE SIGMA FACTOR SIGV"/>
    <property type="match status" value="1"/>
</dbReference>
<comment type="similarity">
    <text evidence="1">Belongs to the sigma-70 factor family. ECF subfamily.</text>
</comment>
<dbReference type="InterPro" id="IPR039425">
    <property type="entry name" value="RNA_pol_sigma-70-like"/>
</dbReference>
<dbReference type="CDD" id="cd06171">
    <property type="entry name" value="Sigma70_r4"/>
    <property type="match status" value="1"/>
</dbReference>
<dbReference type="InterPro" id="IPR013325">
    <property type="entry name" value="RNA_pol_sigma_r2"/>
</dbReference>
<dbReference type="OrthoDB" id="9794508at2"/>
<sequence>MDIEEILQTDIDKKEKLHYLITLYGNDVLKISYIYLKNIQLAEDVTQDVFLRCLEQLDNFKGNSSYKTWVIRITVNRCKDVLKSWSYRNLILLESFSYFKDKNTNYVDPLHNTEDYSLSEKVMQLPIKLREVIILFYYEDFTIDEISKILKINPNTVKSRMHRGRERLKKIILEGRNNNG</sequence>
<accession>A0A0J1HV57</accession>
<proteinExistence type="inferred from homology"/>
<keyword evidence="3" id="KW-0731">Sigma factor</keyword>
<dbReference type="PANTHER" id="PTHR43133">
    <property type="entry name" value="RNA POLYMERASE ECF-TYPE SIGMA FACTO"/>
    <property type="match status" value="1"/>
</dbReference>
<dbReference type="Gene3D" id="1.10.10.10">
    <property type="entry name" value="Winged helix-like DNA-binding domain superfamily/Winged helix DNA-binding domain"/>
    <property type="match status" value="1"/>
</dbReference>
<comment type="caution">
    <text evidence="7">The sequence shown here is derived from an EMBL/GenBank/DDBJ whole genome shotgun (WGS) entry which is preliminary data.</text>
</comment>
<keyword evidence="2" id="KW-0805">Transcription regulation</keyword>
<dbReference type="AlphaFoldDB" id="A0A0J1HV57"/>
<dbReference type="GO" id="GO:0003677">
    <property type="term" value="F:DNA binding"/>
    <property type="evidence" value="ECO:0007669"/>
    <property type="project" value="InterPro"/>
</dbReference>
<keyword evidence="4" id="KW-0804">Transcription</keyword>
<evidence type="ECO:0000256" key="3">
    <source>
        <dbReference type="ARBA" id="ARBA00023082"/>
    </source>
</evidence>
<dbReference type="SUPFAM" id="SSF88659">
    <property type="entry name" value="Sigma3 and sigma4 domains of RNA polymerase sigma factors"/>
    <property type="match status" value="1"/>
</dbReference>
<dbReference type="NCBIfam" id="TIGR02937">
    <property type="entry name" value="sigma70-ECF"/>
    <property type="match status" value="1"/>
</dbReference>
<evidence type="ECO:0000313" key="7">
    <source>
        <dbReference type="EMBL" id="KLV17578.1"/>
    </source>
</evidence>
<evidence type="ECO:0000256" key="2">
    <source>
        <dbReference type="ARBA" id="ARBA00023015"/>
    </source>
</evidence>
<feature type="domain" description="RNA polymerase sigma factor 70 region 4 type 2" evidence="6">
    <location>
        <begin position="119"/>
        <end position="168"/>
    </location>
</feature>
<dbReference type="GO" id="GO:0016987">
    <property type="term" value="F:sigma factor activity"/>
    <property type="evidence" value="ECO:0007669"/>
    <property type="project" value="UniProtKB-KW"/>
</dbReference>
<dbReference type="Pfam" id="PF08281">
    <property type="entry name" value="Sigma70_r4_2"/>
    <property type="match status" value="1"/>
</dbReference>
<dbReference type="SUPFAM" id="SSF88946">
    <property type="entry name" value="Sigma2 domain of RNA polymerase sigma factors"/>
    <property type="match status" value="1"/>
</dbReference>
<gene>
    <name evidence="7" type="ORF">ABW02_24575</name>
</gene>
<protein>
    <submittedName>
        <fullName evidence="7">Uncharacterized protein</fullName>
    </submittedName>
</protein>
<evidence type="ECO:0000256" key="4">
    <source>
        <dbReference type="ARBA" id="ARBA00023163"/>
    </source>
</evidence>
<evidence type="ECO:0000259" key="6">
    <source>
        <dbReference type="Pfam" id="PF08281"/>
    </source>
</evidence>
<keyword evidence="8" id="KW-1185">Reference proteome</keyword>
<dbReference type="Pfam" id="PF04542">
    <property type="entry name" value="Sigma70_r2"/>
    <property type="match status" value="1"/>
</dbReference>
<dbReference type="InterPro" id="IPR013324">
    <property type="entry name" value="RNA_pol_sigma_r3/r4-like"/>
</dbReference>
<dbReference type="InterPro" id="IPR013249">
    <property type="entry name" value="RNA_pol_sigma70_r4_t2"/>
</dbReference>
<evidence type="ECO:0000313" key="8">
    <source>
        <dbReference type="Proteomes" id="UP000036045"/>
    </source>
</evidence>
<dbReference type="InterPro" id="IPR036388">
    <property type="entry name" value="WH-like_DNA-bd_sf"/>
</dbReference>
<feature type="domain" description="RNA polymerase sigma-70 region 2" evidence="5">
    <location>
        <begin position="20"/>
        <end position="83"/>
    </location>
</feature>
<evidence type="ECO:0000256" key="1">
    <source>
        <dbReference type="ARBA" id="ARBA00010641"/>
    </source>
</evidence>
<name>A0A0J1HV57_NIACI</name>
<dbReference type="Proteomes" id="UP000036045">
    <property type="component" value="Unassembled WGS sequence"/>
</dbReference>